<name>A0AAD5R8C2_PARTN</name>
<gene>
    <name evidence="1" type="ORF">KIN20_020433</name>
    <name evidence="2" type="ORF">KIN20_033386</name>
</gene>
<reference evidence="2" key="1">
    <citation type="submission" date="2021-06" db="EMBL/GenBank/DDBJ databases">
        <title>Parelaphostrongylus tenuis whole genome reference sequence.</title>
        <authorList>
            <person name="Garwood T.J."/>
            <person name="Larsen P.A."/>
            <person name="Fountain-Jones N.M."/>
            <person name="Garbe J.R."/>
            <person name="Macchietto M.G."/>
            <person name="Kania S.A."/>
            <person name="Gerhold R.W."/>
            <person name="Richards J.E."/>
            <person name="Wolf T.M."/>
        </authorList>
    </citation>
    <scope>NUCLEOTIDE SEQUENCE</scope>
    <source>
        <strain evidence="2">MNPRO001-30</strain>
        <tissue evidence="2">Meninges</tissue>
    </source>
</reference>
<dbReference type="EMBL" id="JAHQIW010006982">
    <property type="protein sequence ID" value="KAJ1371432.1"/>
    <property type="molecule type" value="Genomic_DNA"/>
</dbReference>
<dbReference type="EMBL" id="JAHQIW010004137">
    <property type="protein sequence ID" value="KAJ1361233.1"/>
    <property type="molecule type" value="Genomic_DNA"/>
</dbReference>
<dbReference type="Proteomes" id="UP001196413">
    <property type="component" value="Unassembled WGS sequence"/>
</dbReference>
<proteinExistence type="predicted"/>
<accession>A0AAD5R8C2</accession>
<protein>
    <submittedName>
        <fullName evidence="2">Uncharacterized protein</fullName>
    </submittedName>
</protein>
<dbReference type="AlphaFoldDB" id="A0AAD5R8C2"/>
<evidence type="ECO:0000313" key="1">
    <source>
        <dbReference type="EMBL" id="KAJ1361233.1"/>
    </source>
</evidence>
<organism evidence="2 3">
    <name type="scientific">Parelaphostrongylus tenuis</name>
    <name type="common">Meningeal worm</name>
    <dbReference type="NCBI Taxonomy" id="148309"/>
    <lineage>
        <taxon>Eukaryota</taxon>
        <taxon>Metazoa</taxon>
        <taxon>Ecdysozoa</taxon>
        <taxon>Nematoda</taxon>
        <taxon>Chromadorea</taxon>
        <taxon>Rhabditida</taxon>
        <taxon>Rhabditina</taxon>
        <taxon>Rhabditomorpha</taxon>
        <taxon>Strongyloidea</taxon>
        <taxon>Metastrongylidae</taxon>
        <taxon>Parelaphostrongylus</taxon>
    </lineage>
</organism>
<sequence>MPKFMQEKLRKGEWRAAQNRNGVMLLDCLTREVQMLSTTSGFDVNSCTKKFRVAENYNKIMGFVDLTGHLAAYSPFFRQTKK</sequence>
<evidence type="ECO:0000313" key="3">
    <source>
        <dbReference type="Proteomes" id="UP001196413"/>
    </source>
</evidence>
<comment type="caution">
    <text evidence="2">The sequence shown here is derived from an EMBL/GenBank/DDBJ whole genome shotgun (WGS) entry which is preliminary data.</text>
</comment>
<keyword evidence="3" id="KW-1185">Reference proteome</keyword>
<evidence type="ECO:0000313" key="2">
    <source>
        <dbReference type="EMBL" id="KAJ1371432.1"/>
    </source>
</evidence>